<evidence type="ECO:0000256" key="5">
    <source>
        <dbReference type="ARBA" id="ARBA00022530"/>
    </source>
</evidence>
<feature type="compositionally biased region" description="Basic and acidic residues" evidence="17">
    <location>
        <begin position="1092"/>
        <end position="1101"/>
    </location>
</feature>
<dbReference type="PANTHER" id="PTHR12199">
    <property type="entry name" value="INTERPHOTORECEPTOR MATRIX PROTEOGLYCAN"/>
    <property type="match status" value="1"/>
</dbReference>
<feature type="compositionally biased region" description="Polar residues" evidence="17">
    <location>
        <begin position="832"/>
        <end position="846"/>
    </location>
</feature>
<feature type="region of interest" description="Disordered" evidence="17">
    <location>
        <begin position="1352"/>
        <end position="1372"/>
    </location>
</feature>
<evidence type="ECO:0000256" key="11">
    <source>
        <dbReference type="ARBA" id="ARBA00023180"/>
    </source>
</evidence>
<dbReference type="InterPro" id="IPR039861">
    <property type="entry name" value="IMPG"/>
</dbReference>
<keyword evidence="11" id="KW-0325">Glycoprotein</keyword>
<evidence type="ECO:0000256" key="4">
    <source>
        <dbReference type="ARBA" id="ARBA00022525"/>
    </source>
</evidence>
<dbReference type="GO" id="GO:0008201">
    <property type="term" value="F:heparin binding"/>
    <property type="evidence" value="ECO:0007669"/>
    <property type="project" value="UniProtKB-KW"/>
</dbReference>
<evidence type="ECO:0000256" key="9">
    <source>
        <dbReference type="ARBA" id="ARBA00022981"/>
    </source>
</evidence>
<feature type="compositionally biased region" description="Basic and acidic residues" evidence="17">
    <location>
        <begin position="868"/>
        <end position="880"/>
    </location>
</feature>
<dbReference type="InterPro" id="IPR036364">
    <property type="entry name" value="SEA_dom_sf"/>
</dbReference>
<protein>
    <recommendedName>
        <fullName evidence="14">Interphotoreceptor matrix proteoglycan 1</fullName>
    </recommendedName>
    <alternativeName>
        <fullName evidence="15">Sialoprotein associated with cones and rods</fullName>
    </alternativeName>
</protein>
<name>A0A8C8DW56_9TELE</name>
<evidence type="ECO:0000313" key="21">
    <source>
        <dbReference type="Proteomes" id="UP000694383"/>
    </source>
</evidence>
<evidence type="ECO:0000256" key="2">
    <source>
        <dbReference type="ARBA" id="ARBA00004504"/>
    </source>
</evidence>
<dbReference type="GO" id="GO:0033165">
    <property type="term" value="C:interphotoreceptor matrix"/>
    <property type="evidence" value="ECO:0007669"/>
    <property type="project" value="UniProtKB-SubCell"/>
</dbReference>
<keyword evidence="10" id="KW-0675">Receptor</keyword>
<dbReference type="GO" id="GO:0001917">
    <property type="term" value="C:photoreceptor inner segment"/>
    <property type="evidence" value="ECO:0007669"/>
    <property type="project" value="UniProtKB-SubCell"/>
</dbReference>
<evidence type="ECO:0000256" key="6">
    <source>
        <dbReference type="ARBA" id="ARBA00022674"/>
    </source>
</evidence>
<dbReference type="Ensembl" id="ENSOSIT00000035883.1">
    <property type="protein sequence ID" value="ENSOSIP00000034040.1"/>
    <property type="gene ID" value="ENSOSIG00000017164.1"/>
</dbReference>
<feature type="domain" description="SEA" evidence="19">
    <location>
        <begin position="1435"/>
        <end position="1548"/>
    </location>
</feature>
<feature type="compositionally biased region" description="Acidic residues" evidence="17">
    <location>
        <begin position="892"/>
        <end position="901"/>
    </location>
</feature>
<keyword evidence="7 18" id="KW-0732">Signal</keyword>
<keyword evidence="12" id="KW-0966">Cell projection</keyword>
<dbReference type="SMART" id="SM00200">
    <property type="entry name" value="SEA"/>
    <property type="match status" value="2"/>
</dbReference>
<dbReference type="Pfam" id="PF01390">
    <property type="entry name" value="SEA"/>
    <property type="match status" value="2"/>
</dbReference>
<evidence type="ECO:0000256" key="14">
    <source>
        <dbReference type="ARBA" id="ARBA00040753"/>
    </source>
</evidence>
<evidence type="ECO:0000256" key="10">
    <source>
        <dbReference type="ARBA" id="ARBA00023170"/>
    </source>
</evidence>
<dbReference type="Gene3D" id="3.30.70.960">
    <property type="entry name" value="SEA domain"/>
    <property type="match status" value="1"/>
</dbReference>
<evidence type="ECO:0000259" key="19">
    <source>
        <dbReference type="PROSITE" id="PS50024"/>
    </source>
</evidence>
<dbReference type="Proteomes" id="UP000694383">
    <property type="component" value="Unplaced"/>
</dbReference>
<keyword evidence="4" id="KW-0964">Secreted</keyword>
<feature type="region of interest" description="Disordered" evidence="17">
    <location>
        <begin position="1242"/>
        <end position="1279"/>
    </location>
</feature>
<feature type="region of interest" description="Disordered" evidence="17">
    <location>
        <begin position="828"/>
        <end position="964"/>
    </location>
</feature>
<keyword evidence="6" id="KW-0358">Heparin-binding</keyword>
<feature type="region of interest" description="Disordered" evidence="17">
    <location>
        <begin position="1004"/>
        <end position="1101"/>
    </location>
</feature>
<feature type="compositionally biased region" description="Basic and acidic residues" evidence="17">
    <location>
        <begin position="688"/>
        <end position="711"/>
    </location>
</feature>
<evidence type="ECO:0000256" key="12">
    <source>
        <dbReference type="ARBA" id="ARBA00023273"/>
    </source>
</evidence>
<feature type="chain" id="PRO_5034799690" description="Interphotoreceptor matrix proteoglycan 1" evidence="18">
    <location>
        <begin position="20"/>
        <end position="1627"/>
    </location>
</feature>
<feature type="signal peptide" evidence="18">
    <location>
        <begin position="1"/>
        <end position="19"/>
    </location>
</feature>
<reference evidence="20" key="1">
    <citation type="submission" date="2025-08" db="UniProtKB">
        <authorList>
            <consortium name="Ensembl"/>
        </authorList>
    </citation>
    <scope>IDENTIFICATION</scope>
</reference>
<dbReference type="InterPro" id="IPR000082">
    <property type="entry name" value="SEA_dom"/>
</dbReference>
<feature type="compositionally biased region" description="Basic and acidic residues" evidence="17">
    <location>
        <begin position="1018"/>
        <end position="1030"/>
    </location>
</feature>
<evidence type="ECO:0000256" key="8">
    <source>
        <dbReference type="ARBA" id="ARBA00022737"/>
    </source>
</evidence>
<feature type="compositionally biased region" description="Basic and acidic residues" evidence="17">
    <location>
        <begin position="733"/>
        <end position="747"/>
    </location>
</feature>
<evidence type="ECO:0000256" key="7">
    <source>
        <dbReference type="ARBA" id="ARBA00022729"/>
    </source>
</evidence>
<organism evidence="20 21">
    <name type="scientific">Oryzias sinensis</name>
    <name type="common">Chinese medaka</name>
    <dbReference type="NCBI Taxonomy" id="183150"/>
    <lineage>
        <taxon>Eukaryota</taxon>
        <taxon>Metazoa</taxon>
        <taxon>Chordata</taxon>
        <taxon>Craniata</taxon>
        <taxon>Vertebrata</taxon>
        <taxon>Euteleostomi</taxon>
        <taxon>Actinopterygii</taxon>
        <taxon>Neopterygii</taxon>
        <taxon>Teleostei</taxon>
        <taxon>Neoteleostei</taxon>
        <taxon>Acanthomorphata</taxon>
        <taxon>Ovalentaria</taxon>
        <taxon>Atherinomorphae</taxon>
        <taxon>Beloniformes</taxon>
        <taxon>Adrianichthyidae</taxon>
        <taxon>Oryziinae</taxon>
        <taxon>Oryzias</taxon>
    </lineage>
</organism>
<keyword evidence="21" id="KW-1185">Reference proteome</keyword>
<reference evidence="20" key="2">
    <citation type="submission" date="2025-09" db="UniProtKB">
        <authorList>
            <consortium name="Ensembl"/>
        </authorList>
    </citation>
    <scope>IDENTIFICATION</scope>
</reference>
<dbReference type="PROSITE" id="PS50024">
    <property type="entry name" value="SEA"/>
    <property type="match status" value="2"/>
</dbReference>
<proteinExistence type="predicted"/>
<feature type="region of interest" description="Disordered" evidence="17">
    <location>
        <begin position="1137"/>
        <end position="1159"/>
    </location>
</feature>
<sequence>MFGAVGFILLCSIASQAAGIKGSHGGVSLDPGLKLKTAGSIRLSDLLKMSAHHEGSGSELIRRRPKRSVFLHSGVRICPQEGLEEILASHQAYYQLRVCQEAVWEAFRIFFDRIPGTSEYQRWVHACQQESLCISDLAKNFSASEEHNSMIRSRINRLRNRKPPSQVVVTPPTTQSFPQTTGLPTQPTALTAAPEFVTIMDTPSFIPSPALNHTQSTAVLQEDTELPNVVPESPPEHIVEFSIDLVDPGYRELLDDPDSPQYIDLAQHLQDQMLHVFDKLPGFKAISVVGISETQDSDGQGGISVHYSLIFENNSPRITLEMNTGTPESSADSLLREIVTKALREEASLPVNLDSLNFYPEETLPSLTISAVKPTKSSDSHNELEVVVDEPQTEKPQLLVPLTTKEKGSDLVTLVDSTAVEYEETASQSSWPTTSSKLRPPPIDTQDEYRVISVGDPKPSGQEREEDELLIITHEIETIHHNETGELVRDYIPTSPAILELQTDAPFVTLSPNLILEEDLHLPDEEGDSLSLDIDQFATTISATTTTTQQEPIDAIFTGQTPTQPIATLKEDEDINLLPNGEKIYLEVPEPYKPSDVLEIDSKDFTDLETKSELVPEEKVEVTTDESFGVLQPKFNQTEVLEPLEEDIDAPQPEIKSSEPDEGLVEVSEPSKGREDVLQPVNVTGISKLDKEEKISEAEKDAKEASDKDLSEISGIKTESDKEEESEITEPLVPDKEIVQVSESEKESTVVLEADKGAQEILGQEEREKDLDILEQVVDFEEEKMDTKTSLNDTLHDIFLKGAEKEGTVELTAEQEETIQESVIEITIPDVTESSKTGPVPETSTKTTDRVLEDLLPEVSQETPLEVSVHEVPEVSHEVVLEEPTPVISEENSPEGPDEMLLEVSKDLSPEVSNETRPKISEETLLEVPEVPEEMVPEDLEETGVESAGMGPEPGGITDEGLSEVEEPVPEVYDYGTKAIEDTSRPSKEDDGFTVPAPVEKVFETVTDMKSKPVSKLGQERDETKEKKEGTPGTREEEDEFMFVPSPEPKKELEAPQVPAVQPPQVKTPVDLKPDEELGEPLEPPIPASDSLKPDSELDPDKERVDILPTLRELPVEPEAESKEGLVVEILEGADVSKTLPDDGNLGIVETGPKQDITEPPAESIKIFHTLDNLEDPLMGRDSVQVIKDPLTHPAKEEDNIPIIAHDPLSEERIEAPDFEYPIVYTKEEEDGEIIQVESDRSAFTTAKTTESDDFEATTSTVSEKKDPGGLPREMETDEDISLAATRAPETPLTAPAGASKGQLSGPTVDPGLFEVAEKSTHSMAVFTGGDETEPKVEVEQHEPPTITFSDVFEEPREEQTESHSSPPDSVDVEVDEPIWHLSEELDHRSQPGLDASELWDMGSGFTLGGEERSTSPPPVRYITTPSMTTASHGRELVVFFSLRVTNLDFSEDLFNKTSSEYRSLETTFLDVLLPYLQANLTGFKKLEILNFRKGSVVVNSKMKFTKSVPYNITEAVHCVLQDFCLSAAKKLHIQIDTRSLDIEPADEADPCKFLACDEFSRCTVNRRTKEAECHCQQGFLSVDGLPCQSVCVLQPDYCRDGECEIVPGQGALCRHKGGLTYPGLAF</sequence>
<feature type="domain" description="SEA" evidence="19">
    <location>
        <begin position="235"/>
        <end position="363"/>
    </location>
</feature>
<feature type="region of interest" description="Disordered" evidence="17">
    <location>
        <begin position="424"/>
        <end position="444"/>
    </location>
</feature>
<evidence type="ECO:0000256" key="13">
    <source>
        <dbReference type="ARBA" id="ARBA00023290"/>
    </source>
</evidence>
<dbReference type="PROSITE" id="PS01186">
    <property type="entry name" value="EGF_2"/>
    <property type="match status" value="1"/>
</dbReference>
<feature type="compositionally biased region" description="Basic and acidic residues" evidence="17">
    <location>
        <begin position="904"/>
        <end position="922"/>
    </location>
</feature>
<dbReference type="GO" id="GO:0001750">
    <property type="term" value="C:photoreceptor outer segment"/>
    <property type="evidence" value="ECO:0007669"/>
    <property type="project" value="UniProtKB-SubCell"/>
</dbReference>
<feature type="compositionally biased region" description="Low complexity" evidence="17">
    <location>
        <begin position="163"/>
        <end position="181"/>
    </location>
</feature>
<comment type="function">
    <text evidence="16">Chondroitin sulfate-, heparin- and hyaluronan-binding protein. May serve to form a basic macromolecular scaffold comprising the insoluble interphotoreceptor matrix.</text>
</comment>
<feature type="compositionally biased region" description="Low complexity" evidence="17">
    <location>
        <begin position="1055"/>
        <end position="1065"/>
    </location>
</feature>
<evidence type="ECO:0000256" key="17">
    <source>
        <dbReference type="SAM" id="MobiDB-lite"/>
    </source>
</evidence>
<feature type="region of interest" description="Disordered" evidence="17">
    <location>
        <begin position="162"/>
        <end position="187"/>
    </location>
</feature>
<evidence type="ECO:0000256" key="15">
    <source>
        <dbReference type="ARBA" id="ARBA00042018"/>
    </source>
</evidence>
<dbReference type="GeneTree" id="ENSGT00530000063503"/>
<evidence type="ECO:0000256" key="3">
    <source>
        <dbReference type="ARBA" id="ARBA00004593"/>
    </source>
</evidence>
<dbReference type="InterPro" id="IPR000742">
    <property type="entry name" value="EGF"/>
</dbReference>
<evidence type="ECO:0000256" key="16">
    <source>
        <dbReference type="ARBA" id="ARBA00045407"/>
    </source>
</evidence>
<feature type="compositionally biased region" description="Acidic residues" evidence="17">
    <location>
        <begin position="930"/>
        <end position="944"/>
    </location>
</feature>
<feature type="region of interest" description="Disordered" evidence="17">
    <location>
        <begin position="644"/>
        <end position="747"/>
    </location>
</feature>
<keyword evidence="5" id="KW-0272">Extracellular matrix</keyword>
<accession>A0A8C8DW56</accession>
<dbReference type="GO" id="GO:0007601">
    <property type="term" value="P:visual perception"/>
    <property type="evidence" value="ECO:0007669"/>
    <property type="project" value="InterPro"/>
</dbReference>
<evidence type="ECO:0000313" key="20">
    <source>
        <dbReference type="Ensembl" id="ENSOSIP00000034040.1"/>
    </source>
</evidence>
<evidence type="ECO:0000256" key="18">
    <source>
        <dbReference type="SAM" id="SignalP"/>
    </source>
</evidence>
<keyword evidence="8" id="KW-0677">Repeat</keyword>
<dbReference type="PANTHER" id="PTHR12199:SF3">
    <property type="entry name" value="INTERPHOTORECEPTOR MATRIX PROTEOGLYCAN 1"/>
    <property type="match status" value="1"/>
</dbReference>
<feature type="compositionally biased region" description="Polar residues" evidence="17">
    <location>
        <begin position="425"/>
        <end position="437"/>
    </location>
</feature>
<keyword evidence="9" id="KW-0730">Sialic acid</keyword>
<comment type="subcellular location">
    <subcellularLocation>
        <location evidence="2">Cell projection</location>
        <location evidence="2">Cilium</location>
        <location evidence="2">Photoreceptor outer segment</location>
    </subcellularLocation>
    <subcellularLocation>
        <location evidence="1">Photoreceptor inner segment</location>
    </subcellularLocation>
    <subcellularLocation>
        <location evidence="3">Secreted</location>
        <location evidence="3">Extracellular space</location>
        <location evidence="3">Extracellular matrix</location>
        <location evidence="3">Interphotoreceptor matrix</location>
    </subcellularLocation>
</comment>
<evidence type="ECO:0000256" key="1">
    <source>
        <dbReference type="ARBA" id="ARBA00004437"/>
    </source>
</evidence>
<dbReference type="SUPFAM" id="SSF82671">
    <property type="entry name" value="SEA domain"/>
    <property type="match status" value="2"/>
</dbReference>
<dbReference type="GO" id="GO:0005540">
    <property type="term" value="F:hyaluronic acid binding"/>
    <property type="evidence" value="ECO:0007669"/>
    <property type="project" value="UniProtKB-KW"/>
</dbReference>
<keyword evidence="13" id="KW-0373">Hyaluronic acid</keyword>